<dbReference type="KEGG" id="luo:HHL09_00105"/>
<dbReference type="CDD" id="cd00118">
    <property type="entry name" value="LysM"/>
    <property type="match status" value="1"/>
</dbReference>
<dbReference type="UniPathway" id="UPA00219"/>
<dbReference type="RefSeq" id="WP_169452471.1">
    <property type="nucleotide sequence ID" value="NZ_CP051774.1"/>
</dbReference>
<feature type="chain" id="PRO_5032413223" evidence="8">
    <location>
        <begin position="22"/>
        <end position="525"/>
    </location>
</feature>
<evidence type="ECO:0000313" key="11">
    <source>
        <dbReference type="Proteomes" id="UP000501812"/>
    </source>
</evidence>
<keyword evidence="4" id="KW-0133">Cell shape</keyword>
<feature type="region of interest" description="Disordered" evidence="7">
    <location>
        <begin position="416"/>
        <end position="442"/>
    </location>
</feature>
<dbReference type="PANTHER" id="PTHR33734">
    <property type="entry name" value="LYSM DOMAIN-CONTAINING GPI-ANCHORED PROTEIN 2"/>
    <property type="match status" value="1"/>
</dbReference>
<dbReference type="PROSITE" id="PS51782">
    <property type="entry name" value="LYSM"/>
    <property type="match status" value="1"/>
</dbReference>
<keyword evidence="8" id="KW-0732">Signal</keyword>
<organism evidence="10 11">
    <name type="scientific">Luteolibacter luteus</name>
    <dbReference type="NCBI Taxonomy" id="2728835"/>
    <lineage>
        <taxon>Bacteria</taxon>
        <taxon>Pseudomonadati</taxon>
        <taxon>Verrucomicrobiota</taxon>
        <taxon>Verrucomicrobiia</taxon>
        <taxon>Verrucomicrobiales</taxon>
        <taxon>Verrucomicrobiaceae</taxon>
        <taxon>Luteolibacter</taxon>
    </lineage>
</organism>
<keyword evidence="6" id="KW-0961">Cell wall biogenesis/degradation</keyword>
<dbReference type="GO" id="GO:0071555">
    <property type="term" value="P:cell wall organization"/>
    <property type="evidence" value="ECO:0007669"/>
    <property type="project" value="UniProtKB-KW"/>
</dbReference>
<evidence type="ECO:0000256" key="3">
    <source>
        <dbReference type="ARBA" id="ARBA00022679"/>
    </source>
</evidence>
<dbReference type="SMART" id="SM00257">
    <property type="entry name" value="LysM"/>
    <property type="match status" value="1"/>
</dbReference>
<gene>
    <name evidence="10" type="ORF">HHL09_00105</name>
</gene>
<comment type="similarity">
    <text evidence="2">Belongs to the YkuD family.</text>
</comment>
<name>A0A858RD56_9BACT</name>
<feature type="region of interest" description="Disordered" evidence="7">
    <location>
        <begin position="136"/>
        <end position="177"/>
    </location>
</feature>
<feature type="compositionally biased region" description="Basic and acidic residues" evidence="7">
    <location>
        <begin position="68"/>
        <end position="86"/>
    </location>
</feature>
<evidence type="ECO:0000256" key="5">
    <source>
        <dbReference type="ARBA" id="ARBA00022984"/>
    </source>
</evidence>
<evidence type="ECO:0000256" key="6">
    <source>
        <dbReference type="ARBA" id="ARBA00023316"/>
    </source>
</evidence>
<sequence>MMRLPGAQVVVLGMFAGSLLAQTAPPATPVPAPAPPPSKAEAGLEEAVNWKWSVAPSAAKDWGMPLPDELKPKDPAAAAEDPKPVEVRPTTYEVQKGDALVKIARKFNMTVAQLKQFNELKNDRIVIGQSLKIPTPGEILAMEPPPPPPPEPGKENEEGKKKKKEPSMEDEDYEPMTLEQLEMETVLIQVFLDREMFSCGAIDGKEGPTFQKITQLYQSMHPELADPHELRKKALAELKQPYANYVLRADDFRFIKVRDIPPAAIAVTPPGAKKEKPKPGKPAAPKLPPPLSYEEMVAEHFLGYASAWEFVAERFHCDEAFLRRLNDKVGDKPAVGTIFQVPNVIPYEIEKAGDQALQPAADPQKPVTAEIVDVSILKVSRDGKLIAAMPLASARPGLRGRGSWTVLDAIAQPKLVTKHEPREAPKATADAPAATPAPAPVAEKEETLAAGPNNPVGVVWINLAKAKSKDALSYGLHGTGIPAQMKSKEGIGGFRMTNWDIDRAVRLLPAGTPLVWPAEVVKPRR</sequence>
<dbReference type="InterPro" id="IPR036779">
    <property type="entry name" value="LysM_dom_sf"/>
</dbReference>
<evidence type="ECO:0000256" key="1">
    <source>
        <dbReference type="ARBA" id="ARBA00004752"/>
    </source>
</evidence>
<dbReference type="PANTHER" id="PTHR33734:SF22">
    <property type="entry name" value="MEMBRANE-BOUND LYTIC MUREIN TRANSGLYCOSYLASE D"/>
    <property type="match status" value="1"/>
</dbReference>
<evidence type="ECO:0000256" key="4">
    <source>
        <dbReference type="ARBA" id="ARBA00022960"/>
    </source>
</evidence>
<evidence type="ECO:0000256" key="8">
    <source>
        <dbReference type="SAM" id="SignalP"/>
    </source>
</evidence>
<dbReference type="SUPFAM" id="SSF54106">
    <property type="entry name" value="LysM domain"/>
    <property type="match status" value="1"/>
</dbReference>
<protein>
    <submittedName>
        <fullName evidence="10">LysM peptidoglycan-binding domain-containing protein</fullName>
    </submittedName>
</protein>
<dbReference type="SUPFAM" id="SSF141523">
    <property type="entry name" value="L,D-transpeptidase catalytic domain-like"/>
    <property type="match status" value="1"/>
</dbReference>
<dbReference type="GO" id="GO:0016740">
    <property type="term" value="F:transferase activity"/>
    <property type="evidence" value="ECO:0007669"/>
    <property type="project" value="UniProtKB-KW"/>
</dbReference>
<keyword evidence="3" id="KW-0808">Transferase</keyword>
<feature type="domain" description="LysM" evidence="9">
    <location>
        <begin position="90"/>
        <end position="133"/>
    </location>
</feature>
<dbReference type="CDD" id="cd16913">
    <property type="entry name" value="YkuD_like"/>
    <property type="match status" value="1"/>
</dbReference>
<dbReference type="InterPro" id="IPR005490">
    <property type="entry name" value="LD_TPept_cat_dom"/>
</dbReference>
<dbReference type="Pfam" id="PF01476">
    <property type="entry name" value="LysM"/>
    <property type="match status" value="1"/>
</dbReference>
<dbReference type="InterPro" id="IPR038063">
    <property type="entry name" value="Transpep_catalytic_dom"/>
</dbReference>
<dbReference type="GO" id="GO:0009252">
    <property type="term" value="P:peptidoglycan biosynthetic process"/>
    <property type="evidence" value="ECO:0007669"/>
    <property type="project" value="UniProtKB-UniPathway"/>
</dbReference>
<feature type="region of interest" description="Disordered" evidence="7">
    <location>
        <begin position="62"/>
        <end position="90"/>
    </location>
</feature>
<evidence type="ECO:0000256" key="7">
    <source>
        <dbReference type="SAM" id="MobiDB-lite"/>
    </source>
</evidence>
<dbReference type="Gene3D" id="2.40.440.10">
    <property type="entry name" value="L,D-transpeptidase catalytic domain-like"/>
    <property type="match status" value="1"/>
</dbReference>
<feature type="compositionally biased region" description="Low complexity" evidence="7">
    <location>
        <begin position="426"/>
        <end position="436"/>
    </location>
</feature>
<dbReference type="GO" id="GO:0008360">
    <property type="term" value="P:regulation of cell shape"/>
    <property type="evidence" value="ECO:0007669"/>
    <property type="project" value="UniProtKB-KW"/>
</dbReference>
<accession>A0A858RD56</accession>
<dbReference type="InterPro" id="IPR018392">
    <property type="entry name" value="LysM"/>
</dbReference>
<dbReference type="Gene3D" id="3.10.350.10">
    <property type="entry name" value="LysM domain"/>
    <property type="match status" value="1"/>
</dbReference>
<keyword evidence="5" id="KW-0573">Peptidoglycan synthesis</keyword>
<feature type="signal peptide" evidence="8">
    <location>
        <begin position="1"/>
        <end position="21"/>
    </location>
</feature>
<comment type="pathway">
    <text evidence="1">Cell wall biogenesis; peptidoglycan biosynthesis.</text>
</comment>
<evidence type="ECO:0000256" key="2">
    <source>
        <dbReference type="ARBA" id="ARBA00005992"/>
    </source>
</evidence>
<keyword evidence="11" id="KW-1185">Reference proteome</keyword>
<dbReference type="Proteomes" id="UP000501812">
    <property type="component" value="Chromosome"/>
</dbReference>
<evidence type="ECO:0000313" key="10">
    <source>
        <dbReference type="EMBL" id="QJE94250.1"/>
    </source>
</evidence>
<proteinExistence type="inferred from homology"/>
<reference evidence="10 11" key="1">
    <citation type="submission" date="2020-04" db="EMBL/GenBank/DDBJ databases">
        <title>Luteolibacter sp. G-1-1-1 isolated from soil.</title>
        <authorList>
            <person name="Dahal R.H."/>
        </authorList>
    </citation>
    <scope>NUCLEOTIDE SEQUENCE [LARGE SCALE GENOMIC DNA]</scope>
    <source>
        <strain evidence="10 11">G-1-1-1</strain>
    </source>
</reference>
<dbReference type="GO" id="GO:0004180">
    <property type="term" value="F:carboxypeptidase activity"/>
    <property type="evidence" value="ECO:0007669"/>
    <property type="project" value="UniProtKB-ARBA"/>
</dbReference>
<evidence type="ECO:0000259" key="9">
    <source>
        <dbReference type="PROSITE" id="PS51782"/>
    </source>
</evidence>
<dbReference type="AlphaFoldDB" id="A0A858RD56"/>
<dbReference type="EMBL" id="CP051774">
    <property type="protein sequence ID" value="QJE94250.1"/>
    <property type="molecule type" value="Genomic_DNA"/>
</dbReference>
<dbReference type="GO" id="GO:0008932">
    <property type="term" value="F:lytic endotransglycosylase activity"/>
    <property type="evidence" value="ECO:0007669"/>
    <property type="project" value="TreeGrafter"/>
</dbReference>